<comment type="caution">
    <text evidence="1">The sequence shown here is derived from an EMBL/GenBank/DDBJ whole genome shotgun (WGS) entry which is preliminary data.</text>
</comment>
<reference evidence="1 2" key="1">
    <citation type="submission" date="2017-04" db="EMBL/GenBank/DDBJ databases">
        <title>Draft genome sequence of Marssonina coronaria NL1: causal agent of apple blotch.</title>
        <authorList>
            <person name="Cheng Q."/>
        </authorList>
    </citation>
    <scope>NUCLEOTIDE SEQUENCE [LARGE SCALE GENOMIC DNA]</scope>
    <source>
        <strain evidence="1 2">NL1</strain>
    </source>
</reference>
<dbReference type="AlphaFoldDB" id="A0A218Z6Y1"/>
<dbReference type="CDD" id="cd22997">
    <property type="entry name" value="GT_LH"/>
    <property type="match status" value="1"/>
</dbReference>
<proteinExistence type="predicted"/>
<evidence type="ECO:0000313" key="1">
    <source>
        <dbReference type="EMBL" id="OWP03758.1"/>
    </source>
</evidence>
<dbReference type="Proteomes" id="UP000242519">
    <property type="component" value="Unassembled WGS sequence"/>
</dbReference>
<gene>
    <name evidence="1" type="ORF">B2J93_7245</name>
</gene>
<name>A0A218Z6Y1_9HELO</name>
<dbReference type="PANTHER" id="PTHR36587">
    <property type="entry name" value="EXPRESSION SITE-ASSOCIATED GENE 3 (ESAG3)-LIKE PROTEIN"/>
    <property type="match status" value="1"/>
</dbReference>
<evidence type="ECO:0000313" key="2">
    <source>
        <dbReference type="Proteomes" id="UP000242519"/>
    </source>
</evidence>
<keyword evidence="2" id="KW-1185">Reference proteome</keyword>
<sequence>MFWPGSGLVRYAPLSSPARADGHAGPRYAHVWQQCQRHVLRKRLVVGVLASLALLCLLYPSEGTLHLAVPAENLRTQAKSGFEGQPRRFRLLIPATQSNANLCKSILTASIVNFTAPFLINWGREYPDDSLKANGTHLAKITGILEYLDALRNEFEYDHVLIVDGYDTWFQFGPEVIEARYAQINRQLLERTRATMGPRAFEAEGITQSILFSAQKDCGPRTRLDDVGCYGQLESTLPTTLYGDTTDLLDPRLNLPLHGRSHFLCSGVIMGTVQSLRRMFVRASEQIDVVEHHGSDQAIFNVIYGEQSYQREVMRLRHRSLRARMRDGLLGLLGLLPPSITDKHASRRPVAALAGAPREFGIGIDFGLEISHSLVLSQFDGRWLTLSDAADARAQQTGAGVDPPRVTGVPSDVTAGPLPFFALPEQKGEARGQQVGDWDEVSLYANLYTGSMPAIIHFNGHSAKPLREHGWGNMWYHREMRAMLSALDHDVGAWSDKGEWLPWDTLCRGTEAEVFRDVWGPWKQTQHGRR</sequence>
<accession>A0A218Z6Y1</accession>
<protein>
    <submittedName>
        <fullName evidence="1">Uncharacterized protein</fullName>
    </submittedName>
</protein>
<dbReference type="EMBL" id="MZNU01000168">
    <property type="protein sequence ID" value="OWP03758.1"/>
    <property type="molecule type" value="Genomic_DNA"/>
</dbReference>
<dbReference type="STRING" id="503106.A0A218Z6Y1"/>
<dbReference type="PANTHER" id="PTHR36587:SF2">
    <property type="entry name" value="EXPRESSION SITE-ASSOCIATED GENE 3 (ESAG3)-LIKE PROTEIN"/>
    <property type="match status" value="1"/>
</dbReference>
<dbReference type="InParanoid" id="A0A218Z6Y1"/>
<dbReference type="OrthoDB" id="422736at2759"/>
<organism evidence="1 2">
    <name type="scientific">Diplocarpon coronariae</name>
    <dbReference type="NCBI Taxonomy" id="2795749"/>
    <lineage>
        <taxon>Eukaryota</taxon>
        <taxon>Fungi</taxon>
        <taxon>Dikarya</taxon>
        <taxon>Ascomycota</taxon>
        <taxon>Pezizomycotina</taxon>
        <taxon>Leotiomycetes</taxon>
        <taxon>Helotiales</taxon>
        <taxon>Drepanopezizaceae</taxon>
        <taxon>Diplocarpon</taxon>
    </lineage>
</organism>